<evidence type="ECO:0000256" key="7">
    <source>
        <dbReference type="SAM" id="SignalP"/>
    </source>
</evidence>
<dbReference type="Pfam" id="PF00942">
    <property type="entry name" value="CBM_3"/>
    <property type="match status" value="1"/>
</dbReference>
<keyword evidence="4 6" id="KW-0326">Glycosidase</keyword>
<dbReference type="SUPFAM" id="SSF51445">
    <property type="entry name" value="(Trans)glycosidases"/>
    <property type="match status" value="1"/>
</dbReference>
<dbReference type="Gene3D" id="2.60.40.710">
    <property type="entry name" value="Endoglucanase-like"/>
    <property type="match status" value="1"/>
</dbReference>
<gene>
    <name evidence="10" type="ORF">D187_005728</name>
</gene>
<dbReference type="InterPro" id="IPR008965">
    <property type="entry name" value="CBM2/CBM3_carb-bd_dom_sf"/>
</dbReference>
<keyword evidence="7" id="KW-0732">Signal</keyword>
<feature type="domain" description="CBM3" evidence="8">
    <location>
        <begin position="527"/>
        <end position="680"/>
    </location>
</feature>
<comment type="caution">
    <text evidence="10">The sequence shown here is derived from an EMBL/GenBank/DDBJ whole genome shotgun (WGS) entry which is preliminary data.</text>
</comment>
<sequence>METKPMRNKSALKVLQTFLASSLILLLFSPPAAHAQNSLLLQTDFEDGTAQGWKGRGGVEALTVVPEAARGGAYGLRVGERNQSWHGPTLDVTAHMEPGQTYVFTGWIKLAQAAPNTTVSMTMQRRTPSTTHYERMYFDTATSSGWVRFQAQYKLLEAADNLSVYFEAPDNLALVLYIDDFRLEKLPDLGPVVIEEGIPSLKDVFAEDFLIGTAFSNSELLTEADRKLLAKHFNSTTPGNVLKWDSTEPQEGVFNFSGADAAVQFAVENGQRIRGHTLVWHSQTPDWVFRDANGNLASKELLFQRMKTHINAVMGRYKGQIYAWDVVNEVLDAAQPDGLRRSPWYQIAGEEFIEKAFLFAREADPDAVLFINDYNTHESGKSQAMYNLIKRLKAKGIPIDGVGHQTHVSLYYPTVQEIESSIVKFADLGVETHITELDVSVYSSSSQRYDTFPEELKQKQAALYKQLFDVFRRHKNLISSVTVWGKDDGNTWLRTFPVARNDWPLLFDERLQSKPAYWALVNVPVPPTSNLELQYRTADTQPGDNGLRPHFKIKNNGGEPVKLSELTIRYWFTVDGEKPLAFYCDYARIGQANVIGRHVKMSAGKARADHYLEITFDSAAGGIPAGGDSGVIETRSHKVDWSNFDESNDYSFDPSKTSYTPWEGVTLYRNGQLVWGAEPR</sequence>
<evidence type="ECO:0000313" key="10">
    <source>
        <dbReference type="EMBL" id="EPX63322.1"/>
    </source>
</evidence>
<evidence type="ECO:0000259" key="9">
    <source>
        <dbReference type="PROSITE" id="PS51760"/>
    </source>
</evidence>
<dbReference type="SUPFAM" id="SSF49384">
    <property type="entry name" value="Carbohydrate-binding domain"/>
    <property type="match status" value="1"/>
</dbReference>
<dbReference type="PROSITE" id="PS51760">
    <property type="entry name" value="GH10_2"/>
    <property type="match status" value="1"/>
</dbReference>
<feature type="chain" id="PRO_5004554697" description="Beta-xylanase" evidence="7">
    <location>
        <begin position="36"/>
        <end position="680"/>
    </location>
</feature>
<keyword evidence="11" id="KW-1185">Reference proteome</keyword>
<dbReference type="EC" id="3.2.1.8" evidence="6"/>
<dbReference type="Pfam" id="PF02018">
    <property type="entry name" value="CBM_4_9"/>
    <property type="match status" value="1"/>
</dbReference>
<protein>
    <recommendedName>
        <fullName evidence="6">Beta-xylanase</fullName>
        <ecNumber evidence="6">3.2.1.8</ecNumber>
    </recommendedName>
</protein>
<reference evidence="10" key="1">
    <citation type="submission" date="2013-05" db="EMBL/GenBank/DDBJ databases">
        <title>Genome assembly of Cystobacter fuscus DSM 2262.</title>
        <authorList>
            <person name="Sharma G."/>
            <person name="Khatri I."/>
            <person name="Kaur C."/>
            <person name="Mayilraj S."/>
            <person name="Subramanian S."/>
        </authorList>
    </citation>
    <scope>NUCLEOTIDE SEQUENCE [LARGE SCALE GENOMIC DNA]</scope>
    <source>
        <strain evidence="10">DSM 2262</strain>
    </source>
</reference>
<dbReference type="GO" id="GO:0045493">
    <property type="term" value="P:xylan catabolic process"/>
    <property type="evidence" value="ECO:0007669"/>
    <property type="project" value="UniProtKB-KW"/>
</dbReference>
<evidence type="ECO:0000256" key="1">
    <source>
        <dbReference type="ARBA" id="ARBA00022737"/>
    </source>
</evidence>
<dbReference type="InterPro" id="IPR001956">
    <property type="entry name" value="CBM3"/>
</dbReference>
<dbReference type="eggNOG" id="COG3693">
    <property type="taxonomic scope" value="Bacteria"/>
</dbReference>
<accession>S9PLG5</accession>
<name>S9PLG5_CYSF2</name>
<comment type="catalytic activity">
    <reaction evidence="6">
        <text>Endohydrolysis of (1-&gt;4)-beta-D-xylosidic linkages in xylans.</text>
        <dbReference type="EC" id="3.2.1.8"/>
    </reaction>
</comment>
<evidence type="ECO:0000256" key="3">
    <source>
        <dbReference type="ARBA" id="ARBA00023277"/>
    </source>
</evidence>
<dbReference type="InterPro" id="IPR044846">
    <property type="entry name" value="GH10"/>
</dbReference>
<dbReference type="SMART" id="SM00633">
    <property type="entry name" value="Glyco_10"/>
    <property type="match status" value="1"/>
</dbReference>
<keyword evidence="3 6" id="KW-0119">Carbohydrate metabolism</keyword>
<dbReference type="Pfam" id="PF00331">
    <property type="entry name" value="Glyco_hydro_10"/>
    <property type="match status" value="1"/>
</dbReference>
<comment type="similarity">
    <text evidence="6">Belongs to the glycosyl hydrolase 10 (cellulase F) family.</text>
</comment>
<dbReference type="InterPro" id="IPR008979">
    <property type="entry name" value="Galactose-bd-like_sf"/>
</dbReference>
<dbReference type="EMBL" id="ANAH02000005">
    <property type="protein sequence ID" value="EPX63322.1"/>
    <property type="molecule type" value="Genomic_DNA"/>
</dbReference>
<dbReference type="GO" id="GO:0031176">
    <property type="term" value="F:endo-1,4-beta-xylanase activity"/>
    <property type="evidence" value="ECO:0007669"/>
    <property type="project" value="UniProtKB-EC"/>
</dbReference>
<evidence type="ECO:0000259" key="8">
    <source>
        <dbReference type="PROSITE" id="PS51172"/>
    </source>
</evidence>
<dbReference type="PROSITE" id="PS51172">
    <property type="entry name" value="CBM3"/>
    <property type="match status" value="1"/>
</dbReference>
<organism evidence="10 11">
    <name type="scientific">Cystobacter fuscus (strain ATCC 25194 / DSM 2262 / NBRC 100088 / M29)</name>
    <dbReference type="NCBI Taxonomy" id="1242864"/>
    <lineage>
        <taxon>Bacteria</taxon>
        <taxon>Pseudomonadati</taxon>
        <taxon>Myxococcota</taxon>
        <taxon>Myxococcia</taxon>
        <taxon>Myxococcales</taxon>
        <taxon>Cystobacterineae</taxon>
        <taxon>Archangiaceae</taxon>
        <taxon>Cystobacter</taxon>
    </lineage>
</organism>
<evidence type="ECO:0000256" key="6">
    <source>
        <dbReference type="RuleBase" id="RU361174"/>
    </source>
</evidence>
<dbReference type="SUPFAM" id="SSF49785">
    <property type="entry name" value="Galactose-binding domain-like"/>
    <property type="match status" value="1"/>
</dbReference>
<dbReference type="Gene3D" id="2.60.120.260">
    <property type="entry name" value="Galactose-binding domain-like"/>
    <property type="match status" value="1"/>
</dbReference>
<dbReference type="PRINTS" id="PR00134">
    <property type="entry name" value="GLHYDRLASE10"/>
</dbReference>
<dbReference type="InterPro" id="IPR017853">
    <property type="entry name" value="GH"/>
</dbReference>
<dbReference type="GO" id="GO:0030248">
    <property type="term" value="F:cellulose binding"/>
    <property type="evidence" value="ECO:0007669"/>
    <property type="project" value="InterPro"/>
</dbReference>
<keyword evidence="5 6" id="KW-0624">Polysaccharide degradation</keyword>
<feature type="domain" description="GH10" evidence="9">
    <location>
        <begin position="195"/>
        <end position="523"/>
    </location>
</feature>
<proteinExistence type="inferred from homology"/>
<dbReference type="SMART" id="SM01067">
    <property type="entry name" value="CBM_3"/>
    <property type="match status" value="1"/>
</dbReference>
<evidence type="ECO:0000313" key="11">
    <source>
        <dbReference type="Proteomes" id="UP000011682"/>
    </source>
</evidence>
<dbReference type="InterPro" id="IPR036966">
    <property type="entry name" value="CBM3_sf"/>
</dbReference>
<dbReference type="PANTHER" id="PTHR31490">
    <property type="entry name" value="GLYCOSYL HYDROLASE"/>
    <property type="match status" value="1"/>
</dbReference>
<evidence type="ECO:0000256" key="4">
    <source>
        <dbReference type="ARBA" id="ARBA00023295"/>
    </source>
</evidence>
<dbReference type="InterPro" id="IPR003305">
    <property type="entry name" value="CenC_carb-bd"/>
</dbReference>
<evidence type="ECO:0000256" key="2">
    <source>
        <dbReference type="ARBA" id="ARBA00022801"/>
    </source>
</evidence>
<keyword evidence="2 6" id="KW-0378">Hydrolase</keyword>
<dbReference type="InterPro" id="IPR001000">
    <property type="entry name" value="GH10_dom"/>
</dbReference>
<evidence type="ECO:0000256" key="5">
    <source>
        <dbReference type="ARBA" id="ARBA00023326"/>
    </source>
</evidence>
<dbReference type="AlphaFoldDB" id="S9PLG5"/>
<feature type="signal peptide" evidence="7">
    <location>
        <begin position="1"/>
        <end position="35"/>
    </location>
</feature>
<dbReference type="Proteomes" id="UP000011682">
    <property type="component" value="Unassembled WGS sequence"/>
</dbReference>
<dbReference type="PANTHER" id="PTHR31490:SF90">
    <property type="entry name" value="ENDO-1,4-BETA-XYLANASE A"/>
    <property type="match status" value="1"/>
</dbReference>
<dbReference type="Gene3D" id="3.20.20.80">
    <property type="entry name" value="Glycosidases"/>
    <property type="match status" value="1"/>
</dbReference>
<keyword evidence="1" id="KW-0677">Repeat</keyword>